<dbReference type="InterPro" id="IPR037165">
    <property type="entry name" value="AldOxase/xan_DH_Mopterin-bd_sf"/>
</dbReference>
<dbReference type="Pfam" id="PF00941">
    <property type="entry name" value="FAD_binding_5"/>
    <property type="match status" value="1"/>
</dbReference>
<dbReference type="InterPro" id="IPR008274">
    <property type="entry name" value="AldOxase/xan_DH_MoCoBD1"/>
</dbReference>
<keyword evidence="7" id="KW-0408">Iron</keyword>
<sequence length="615" mass="66008">MSAPTYARPTSPDEAVSAVADDPSAVFLAGGSNLVDHLKLGIVAPSTLVSVAGLGLDEITEQDGGLRVGARVRNSDLASNPQVRQRYSVLSRALLSGASAQIRHQATTAGNLLQRTRCVYFQDRTVPCNKREPGSGCPALEGYGRYNAVLGASDRCVAVHPSDMAVAMLALDAQVGVLGAGGARSLPIDELHRLPGDDPSRDTTLEHGDLITHVDLPAQPEGARSDYVKVRDRASYAFALVSVAASLTVDDDGTVTDVRVAWGGMAHKPWRATLLEDAMAGGSVTAENVRTACARELEQASPSQQTAYKLPMVTEATAMLLTKLAAGEEWTDERGDPARADPGPRDGPARPAAGRAPEGDRTGDLRRRARDRRHAAGPPGAVDGGQGRIRQIHADEVRELPGVVDVVDHTNAPRVASDADPELAILQDDRVHYRGQVVAVVLAETAEQARAAAQQLRVDYDEEPARTEFDADSEGYEPDSVNAGYETATDKGEVDAALRTAAVVVDETYRTPYEHQMPMEPHATLGRWRGEGRPTRTSRRSGSTTPPRACTRRRRRWPSSWGSTRPTCGSPRRTSGAASGPRACRTRRWRRSRWRPRSTPVGGCGCRSPGSRCSR</sequence>
<evidence type="ECO:0000256" key="5">
    <source>
        <dbReference type="ARBA" id="ARBA00022827"/>
    </source>
</evidence>
<dbReference type="SMART" id="SM01092">
    <property type="entry name" value="CO_deh_flav_C"/>
    <property type="match status" value="1"/>
</dbReference>
<evidence type="ECO:0000313" key="13">
    <source>
        <dbReference type="Proteomes" id="UP001321421"/>
    </source>
</evidence>
<dbReference type="Gene3D" id="3.30.465.10">
    <property type="match status" value="1"/>
</dbReference>
<dbReference type="Proteomes" id="UP001321421">
    <property type="component" value="Chromosome"/>
</dbReference>
<feature type="region of interest" description="Disordered" evidence="10">
    <location>
        <begin position="327"/>
        <end position="388"/>
    </location>
</feature>
<evidence type="ECO:0000256" key="6">
    <source>
        <dbReference type="ARBA" id="ARBA00023002"/>
    </source>
</evidence>
<feature type="compositionally biased region" description="Low complexity" evidence="10">
    <location>
        <begin position="540"/>
        <end position="549"/>
    </location>
</feature>
<dbReference type="SUPFAM" id="SSF56176">
    <property type="entry name" value="FAD-binding/transporter-associated domain-like"/>
    <property type="match status" value="1"/>
</dbReference>
<keyword evidence="6" id="KW-0560">Oxidoreductase</keyword>
<dbReference type="InterPro" id="IPR016169">
    <property type="entry name" value="FAD-bd_PCMH_sub2"/>
</dbReference>
<feature type="compositionally biased region" description="Low complexity" evidence="10">
    <location>
        <begin position="606"/>
        <end position="615"/>
    </location>
</feature>
<dbReference type="InterPro" id="IPR002346">
    <property type="entry name" value="Mopterin_DH_FAD-bd"/>
</dbReference>
<reference evidence="13" key="1">
    <citation type="journal article" date="2019" name="Int. J. Syst. Evol. Microbiol.">
        <title>The Global Catalogue of Microorganisms (GCM) 10K type strain sequencing project: providing services to taxonomists for standard genome sequencing and annotation.</title>
        <authorList>
            <consortium name="The Broad Institute Genomics Platform"/>
            <consortium name="The Broad Institute Genome Sequencing Center for Infectious Disease"/>
            <person name="Wu L."/>
            <person name="Ma J."/>
        </authorList>
    </citation>
    <scope>NUCLEOTIDE SEQUENCE [LARGE SCALE GENOMIC DNA]</scope>
    <source>
        <strain evidence="13">NBRC 110608</strain>
    </source>
</reference>
<dbReference type="SMART" id="SM01008">
    <property type="entry name" value="Ald_Xan_dh_C"/>
    <property type="match status" value="1"/>
</dbReference>
<dbReference type="SUPFAM" id="SSF55447">
    <property type="entry name" value="CO dehydrogenase flavoprotein C-terminal domain-like"/>
    <property type="match status" value="1"/>
</dbReference>
<evidence type="ECO:0000259" key="11">
    <source>
        <dbReference type="PROSITE" id="PS51387"/>
    </source>
</evidence>
<keyword evidence="13" id="KW-1185">Reference proteome</keyword>
<dbReference type="SUPFAM" id="SSF54665">
    <property type="entry name" value="CO dehydrogenase molybdoprotein N-domain-like"/>
    <property type="match status" value="1"/>
</dbReference>
<evidence type="ECO:0000256" key="8">
    <source>
        <dbReference type="ARBA" id="ARBA00023014"/>
    </source>
</evidence>
<dbReference type="InterPro" id="IPR016166">
    <property type="entry name" value="FAD-bd_PCMH"/>
</dbReference>
<dbReference type="InterPro" id="IPR036683">
    <property type="entry name" value="CO_DH_flav_C_dom_sf"/>
</dbReference>
<dbReference type="InterPro" id="IPR016167">
    <property type="entry name" value="FAD-bd_PCMH_sub1"/>
</dbReference>
<dbReference type="Pfam" id="PF02738">
    <property type="entry name" value="MoCoBD_1"/>
    <property type="match status" value="1"/>
</dbReference>
<dbReference type="Pfam" id="PF03450">
    <property type="entry name" value="CO_deh_flav_C"/>
    <property type="match status" value="1"/>
</dbReference>
<name>A0ABN6YMV2_9MICO</name>
<evidence type="ECO:0000256" key="10">
    <source>
        <dbReference type="SAM" id="MobiDB-lite"/>
    </source>
</evidence>
<dbReference type="InterPro" id="IPR051312">
    <property type="entry name" value="Diverse_Substr_Oxidored"/>
</dbReference>
<evidence type="ECO:0000256" key="2">
    <source>
        <dbReference type="ARBA" id="ARBA00022630"/>
    </source>
</evidence>
<dbReference type="InterPro" id="IPR036318">
    <property type="entry name" value="FAD-bd_PCMH-like_sf"/>
</dbReference>
<evidence type="ECO:0000256" key="3">
    <source>
        <dbReference type="ARBA" id="ARBA00022714"/>
    </source>
</evidence>
<comment type="cofactor">
    <cofactor evidence="1">
        <name>Mo-molybdopterin</name>
        <dbReference type="ChEBI" id="CHEBI:71302"/>
    </cofactor>
</comment>
<evidence type="ECO:0000256" key="4">
    <source>
        <dbReference type="ARBA" id="ARBA00022723"/>
    </source>
</evidence>
<evidence type="ECO:0000256" key="9">
    <source>
        <dbReference type="ARBA" id="ARBA00034078"/>
    </source>
</evidence>
<keyword evidence="4" id="KW-0479">Metal-binding</keyword>
<dbReference type="Pfam" id="PF01315">
    <property type="entry name" value="Ald_Xan_dh_C"/>
    <property type="match status" value="1"/>
</dbReference>
<comment type="cofactor">
    <cofactor evidence="9">
        <name>[2Fe-2S] cluster</name>
        <dbReference type="ChEBI" id="CHEBI:190135"/>
    </cofactor>
</comment>
<dbReference type="Gene3D" id="3.30.365.10">
    <property type="entry name" value="Aldehyde oxidase/xanthine dehydrogenase, molybdopterin binding domain"/>
    <property type="match status" value="2"/>
</dbReference>
<dbReference type="InterPro" id="IPR005107">
    <property type="entry name" value="CO_DH_flav_C"/>
</dbReference>
<feature type="region of interest" description="Disordered" evidence="10">
    <location>
        <begin position="518"/>
        <end position="615"/>
    </location>
</feature>
<dbReference type="SUPFAM" id="SSF56003">
    <property type="entry name" value="Molybdenum cofactor-binding domain"/>
    <property type="match status" value="1"/>
</dbReference>
<dbReference type="InterPro" id="IPR000674">
    <property type="entry name" value="Ald_Oxase/Xan_DH_a/b"/>
</dbReference>
<feature type="domain" description="FAD-binding PCMH-type" evidence="11">
    <location>
        <begin position="1"/>
        <end position="221"/>
    </location>
</feature>
<keyword evidence="5" id="KW-0274">FAD</keyword>
<keyword evidence="8" id="KW-0411">Iron-sulfur</keyword>
<dbReference type="Gene3D" id="3.30.390.50">
    <property type="entry name" value="CO dehydrogenase flavoprotein, C-terminal domain"/>
    <property type="match status" value="1"/>
</dbReference>
<evidence type="ECO:0000313" key="12">
    <source>
        <dbReference type="EMBL" id="BDZ57257.1"/>
    </source>
</evidence>
<dbReference type="Gene3D" id="3.30.43.10">
    <property type="entry name" value="Uridine Diphospho-n-acetylenolpyruvylglucosamine Reductase, domain 2"/>
    <property type="match status" value="1"/>
</dbReference>
<dbReference type="EMBL" id="AP027735">
    <property type="protein sequence ID" value="BDZ57257.1"/>
    <property type="molecule type" value="Genomic_DNA"/>
</dbReference>
<keyword evidence="3" id="KW-0001">2Fe-2S</keyword>
<dbReference type="PROSITE" id="PS51387">
    <property type="entry name" value="FAD_PCMH"/>
    <property type="match status" value="1"/>
</dbReference>
<dbReference type="PANTHER" id="PTHR42659:SF2">
    <property type="entry name" value="XANTHINE DEHYDROGENASE SUBUNIT C-RELATED"/>
    <property type="match status" value="1"/>
</dbReference>
<organism evidence="12 13">
    <name type="scientific">Barrientosiimonas endolithica</name>
    <dbReference type="NCBI Taxonomy" id="1535208"/>
    <lineage>
        <taxon>Bacteria</taxon>
        <taxon>Bacillati</taxon>
        <taxon>Actinomycetota</taxon>
        <taxon>Actinomycetes</taxon>
        <taxon>Micrococcales</taxon>
        <taxon>Dermacoccaceae</taxon>
        <taxon>Barrientosiimonas</taxon>
    </lineage>
</organism>
<evidence type="ECO:0000256" key="1">
    <source>
        <dbReference type="ARBA" id="ARBA00001924"/>
    </source>
</evidence>
<accession>A0ABN6YMV2</accession>
<dbReference type="PANTHER" id="PTHR42659">
    <property type="entry name" value="XANTHINE DEHYDROGENASE SUBUNIT C-RELATED"/>
    <property type="match status" value="1"/>
</dbReference>
<feature type="compositionally biased region" description="Basic and acidic residues" evidence="10">
    <location>
        <begin position="332"/>
        <end position="348"/>
    </location>
</feature>
<dbReference type="Gene3D" id="3.90.1170.50">
    <property type="entry name" value="Aldehyde oxidase/xanthine dehydrogenase, a/b hammerhead"/>
    <property type="match status" value="1"/>
</dbReference>
<gene>
    <name evidence="12" type="ORF">GCM10025872_09140</name>
</gene>
<keyword evidence="2" id="KW-0285">Flavoprotein</keyword>
<proteinExistence type="predicted"/>
<dbReference type="InterPro" id="IPR036856">
    <property type="entry name" value="Ald_Oxase/Xan_DH_a/b_sf"/>
</dbReference>
<feature type="compositionally biased region" description="Basic and acidic residues" evidence="10">
    <location>
        <begin position="357"/>
        <end position="366"/>
    </location>
</feature>
<protein>
    <recommendedName>
        <fullName evidence="11">FAD-binding PCMH-type domain-containing protein</fullName>
    </recommendedName>
</protein>
<feature type="compositionally biased region" description="Basic residues" evidence="10">
    <location>
        <begin position="584"/>
        <end position="596"/>
    </location>
</feature>
<evidence type="ECO:0000256" key="7">
    <source>
        <dbReference type="ARBA" id="ARBA00023004"/>
    </source>
</evidence>